<dbReference type="PANTHER" id="PTHR42852:SF17">
    <property type="entry name" value="THIOREDOXIN-LIKE PROTEIN HI_1115"/>
    <property type="match status" value="1"/>
</dbReference>
<sequence>MNYFKRLAALSALLLLLIACSGGAPEETEASSAPPESPAERFPAMDVAQLDNYLTANKGKPTMLIFWATWCPSCKQAIPEMEKLAQSHGDKVNVITVSVDERRELLTRYFQDKEQPLPVYWGGEDLVRKFGVEAIPTLVLFNKSGEPVFSRPGAFPYSMLTAMADKLNAE</sequence>
<dbReference type="Gene3D" id="3.40.30.10">
    <property type="entry name" value="Glutaredoxin"/>
    <property type="match status" value="1"/>
</dbReference>
<feature type="chain" id="PRO_5026022177" evidence="1">
    <location>
        <begin position="25"/>
        <end position="170"/>
    </location>
</feature>
<dbReference type="InterPro" id="IPR036249">
    <property type="entry name" value="Thioredoxin-like_sf"/>
</dbReference>
<feature type="domain" description="Thioredoxin" evidence="2">
    <location>
        <begin position="31"/>
        <end position="169"/>
    </location>
</feature>
<keyword evidence="1" id="KW-0732">Signal</keyword>
<dbReference type="Pfam" id="PF13905">
    <property type="entry name" value="Thioredoxin_8"/>
    <property type="match status" value="1"/>
</dbReference>
<dbReference type="InterPro" id="IPR012336">
    <property type="entry name" value="Thioredoxin-like_fold"/>
</dbReference>
<proteinExistence type="predicted"/>
<dbReference type="InterPro" id="IPR050553">
    <property type="entry name" value="Thioredoxin_ResA/DsbE_sf"/>
</dbReference>
<reference evidence="3 4" key="1">
    <citation type="submission" date="2019-11" db="EMBL/GenBank/DDBJ databases">
        <authorList>
            <person name="Zheng R.K."/>
            <person name="Sun C.M."/>
        </authorList>
    </citation>
    <scope>NUCLEOTIDE SEQUENCE [LARGE SCALE GENOMIC DNA]</scope>
    <source>
        <strain evidence="3 4">SRB007</strain>
    </source>
</reference>
<keyword evidence="4" id="KW-1185">Reference proteome</keyword>
<protein>
    <submittedName>
        <fullName evidence="3">Thioredoxin fold domain-containing protein</fullName>
    </submittedName>
</protein>
<dbReference type="KEGG" id="psel:GM415_06905"/>
<evidence type="ECO:0000313" key="3">
    <source>
        <dbReference type="EMBL" id="QGY39863.1"/>
    </source>
</evidence>
<evidence type="ECO:0000256" key="1">
    <source>
        <dbReference type="SAM" id="SignalP"/>
    </source>
</evidence>
<dbReference type="InterPro" id="IPR013766">
    <property type="entry name" value="Thioredoxin_domain"/>
</dbReference>
<dbReference type="Proteomes" id="UP000428328">
    <property type="component" value="Chromosome"/>
</dbReference>
<dbReference type="PANTHER" id="PTHR42852">
    <property type="entry name" value="THIOL:DISULFIDE INTERCHANGE PROTEIN DSBE"/>
    <property type="match status" value="1"/>
</dbReference>
<dbReference type="CDD" id="cd02966">
    <property type="entry name" value="TlpA_like_family"/>
    <property type="match status" value="1"/>
</dbReference>
<feature type="signal peptide" evidence="1">
    <location>
        <begin position="1"/>
        <end position="24"/>
    </location>
</feature>
<organism evidence="3 4">
    <name type="scientific">Pseudodesulfovibrio cashew</name>
    <dbReference type="NCBI Taxonomy" id="2678688"/>
    <lineage>
        <taxon>Bacteria</taxon>
        <taxon>Pseudomonadati</taxon>
        <taxon>Thermodesulfobacteriota</taxon>
        <taxon>Desulfovibrionia</taxon>
        <taxon>Desulfovibrionales</taxon>
        <taxon>Desulfovibrionaceae</taxon>
    </lineage>
</organism>
<name>A0A6I6JH78_9BACT</name>
<evidence type="ECO:0000313" key="4">
    <source>
        <dbReference type="Proteomes" id="UP000428328"/>
    </source>
</evidence>
<dbReference type="EMBL" id="CP046400">
    <property type="protein sequence ID" value="QGY39863.1"/>
    <property type="molecule type" value="Genomic_DNA"/>
</dbReference>
<accession>A0A6I6JH78</accession>
<gene>
    <name evidence="3" type="ORF">GM415_06905</name>
</gene>
<dbReference type="RefSeq" id="WP_158947088.1">
    <property type="nucleotide sequence ID" value="NZ_CP046400.1"/>
</dbReference>
<dbReference type="PROSITE" id="PS51352">
    <property type="entry name" value="THIOREDOXIN_2"/>
    <property type="match status" value="1"/>
</dbReference>
<dbReference type="AlphaFoldDB" id="A0A6I6JH78"/>
<evidence type="ECO:0000259" key="2">
    <source>
        <dbReference type="PROSITE" id="PS51352"/>
    </source>
</evidence>
<dbReference type="SUPFAM" id="SSF52833">
    <property type="entry name" value="Thioredoxin-like"/>
    <property type="match status" value="1"/>
</dbReference>
<dbReference type="PROSITE" id="PS51257">
    <property type="entry name" value="PROKAR_LIPOPROTEIN"/>
    <property type="match status" value="1"/>
</dbReference>